<dbReference type="GO" id="GO:0004252">
    <property type="term" value="F:serine-type endopeptidase activity"/>
    <property type="evidence" value="ECO:0007669"/>
    <property type="project" value="UniProtKB-UniRule"/>
</dbReference>
<keyword evidence="9" id="KW-1185">Reference proteome</keyword>
<evidence type="ECO:0000259" key="7">
    <source>
        <dbReference type="Pfam" id="PF00082"/>
    </source>
</evidence>
<feature type="active site" description="Charge relay system" evidence="5 6">
    <location>
        <position position="173"/>
    </location>
</feature>
<dbReference type="SUPFAM" id="SSF52743">
    <property type="entry name" value="Subtilisin-like"/>
    <property type="match status" value="1"/>
</dbReference>
<reference evidence="8 9" key="1">
    <citation type="submission" date="2016-10" db="EMBL/GenBank/DDBJ databases">
        <authorList>
            <person name="de Groot N.N."/>
        </authorList>
    </citation>
    <scope>NUCLEOTIDE SEQUENCE [LARGE SCALE GENOMIC DNA]</scope>
    <source>
        <strain evidence="8 9">743A</strain>
    </source>
</reference>
<keyword evidence="2 6" id="KW-0645">Protease</keyword>
<dbReference type="PROSITE" id="PS00136">
    <property type="entry name" value="SUBTILASE_ASP"/>
    <property type="match status" value="1"/>
</dbReference>
<evidence type="ECO:0000256" key="2">
    <source>
        <dbReference type="ARBA" id="ARBA00022670"/>
    </source>
</evidence>
<feature type="domain" description="Peptidase S8/S53" evidence="7">
    <location>
        <begin position="96"/>
        <end position="208"/>
    </location>
</feature>
<proteinExistence type="inferred from homology"/>
<dbReference type="STRING" id="37658.SAMN05661086_00935"/>
<dbReference type="CDD" id="cd07478">
    <property type="entry name" value="Peptidases_S8_CspA-like"/>
    <property type="match status" value="1"/>
</dbReference>
<dbReference type="RefSeq" id="WP_177214548.1">
    <property type="nucleotide sequence ID" value="NZ_FOYZ01000003.1"/>
</dbReference>
<dbReference type="InterPro" id="IPR050131">
    <property type="entry name" value="Peptidase_S8_subtilisin-like"/>
</dbReference>
<accession>A0A1I6IN76</accession>
<sequence length="566" mass="62656">MERKENPRAVSEDYADLIVYYLNNPKILNQYGDAAVQYINEAFAIVHIPIAEMTKEAVRTFSYNAIPKLYGLTSEESLGISGVTKLRSIQKFNLRGNGVIIGIIDTGIDYTNPVFIKQDGTTKIISIWDQTLTTGAAPVGAEFGTEYNSEQINQALKLENPYELVPSKDKIGHGTMLAGVAAGNEVPQYGFSGVVPESDLVIVKLRQAKKYLRDFFIVPNDIPCYQENHIMWGVQYCTQIARNLNRPIVILTGMGTSQGSHSGYEPLPVLTSIIGDFPDTVVVLPAGNEGNLKRHFHGSINDSTDYATVELHVGNEDKGFSMELWGNAYGTYSIDILSPSGEFISNLPISIQLNREISFIFEQTIIYLDAQLTQTPTGEPLILMRFSNVTSGIWRFNVYDQSGLPGDFDIWLPMGNMITIDTYFVVADNDITLLASGAAVVPIVMTAYDPKNNTLYLNAGRGYSRDNTIKPELAAPGVNYIAPNLNQKFSLYTGSSVAAAHTAGIAAMILEWGVIRKNDFALDSIKVKNYLIRGSVKLPELTYPNRDWGYGIINIFQVYDIFKLRL</sequence>
<comment type="similarity">
    <text evidence="1 6">Belongs to the peptidase S8 family.</text>
</comment>
<evidence type="ECO:0000256" key="5">
    <source>
        <dbReference type="PIRSR" id="PIRSR615500-1"/>
    </source>
</evidence>
<protein>
    <submittedName>
        <fullName evidence="8">Subtilase family protein</fullName>
    </submittedName>
</protein>
<dbReference type="EMBL" id="FOYZ01000003">
    <property type="protein sequence ID" value="SFR68193.1"/>
    <property type="molecule type" value="Genomic_DNA"/>
</dbReference>
<evidence type="ECO:0000256" key="6">
    <source>
        <dbReference type="PROSITE-ProRule" id="PRU01240"/>
    </source>
</evidence>
<evidence type="ECO:0000256" key="3">
    <source>
        <dbReference type="ARBA" id="ARBA00022801"/>
    </source>
</evidence>
<keyword evidence="3 6" id="KW-0378">Hydrolase</keyword>
<feature type="active site" description="Charge relay system" evidence="5 6">
    <location>
        <position position="496"/>
    </location>
</feature>
<dbReference type="AlphaFoldDB" id="A0A1I6IN76"/>
<feature type="active site" description="Charge relay system" evidence="5 6">
    <location>
        <position position="105"/>
    </location>
</feature>
<keyword evidence="4 6" id="KW-0720">Serine protease</keyword>
<dbReference type="InterPro" id="IPR017310">
    <property type="entry name" value="Pept_S8A_subtilisin_clostridia"/>
</dbReference>
<dbReference type="PANTHER" id="PTHR43806:SF11">
    <property type="entry name" value="CEREVISIN-RELATED"/>
    <property type="match status" value="1"/>
</dbReference>
<dbReference type="PANTHER" id="PTHR43806">
    <property type="entry name" value="PEPTIDASE S8"/>
    <property type="match status" value="1"/>
</dbReference>
<dbReference type="InterPro" id="IPR034045">
    <property type="entry name" value="Pep_S8_CspA-like"/>
</dbReference>
<evidence type="ECO:0000313" key="9">
    <source>
        <dbReference type="Proteomes" id="UP000199659"/>
    </source>
</evidence>
<dbReference type="InterPro" id="IPR000209">
    <property type="entry name" value="Peptidase_S8/S53_dom"/>
</dbReference>
<dbReference type="InterPro" id="IPR015500">
    <property type="entry name" value="Peptidase_S8_subtilisin-rel"/>
</dbReference>
<dbReference type="PIRSF" id="PIRSF037894">
    <property type="entry name" value="Subtilisin_rel_CspABC"/>
    <property type="match status" value="1"/>
</dbReference>
<gene>
    <name evidence="8" type="ORF">SAMN05661086_00935</name>
</gene>
<dbReference type="Gene3D" id="3.40.50.200">
    <property type="entry name" value="Peptidase S8/S53 domain"/>
    <property type="match status" value="1"/>
</dbReference>
<evidence type="ECO:0000313" key="8">
    <source>
        <dbReference type="EMBL" id="SFR68193.1"/>
    </source>
</evidence>
<dbReference type="PROSITE" id="PS51892">
    <property type="entry name" value="SUBTILASE"/>
    <property type="match status" value="1"/>
</dbReference>
<dbReference type="Gene3D" id="2.60.120.1290">
    <property type="match status" value="1"/>
</dbReference>
<evidence type="ECO:0000256" key="1">
    <source>
        <dbReference type="ARBA" id="ARBA00011073"/>
    </source>
</evidence>
<dbReference type="Pfam" id="PF00082">
    <property type="entry name" value="Peptidase_S8"/>
    <property type="match status" value="2"/>
</dbReference>
<dbReference type="Proteomes" id="UP000199659">
    <property type="component" value="Unassembled WGS sequence"/>
</dbReference>
<organism evidence="8 9">
    <name type="scientific">Anaeromicropila populeti</name>
    <dbReference type="NCBI Taxonomy" id="37658"/>
    <lineage>
        <taxon>Bacteria</taxon>
        <taxon>Bacillati</taxon>
        <taxon>Bacillota</taxon>
        <taxon>Clostridia</taxon>
        <taxon>Lachnospirales</taxon>
        <taxon>Lachnospiraceae</taxon>
        <taxon>Anaeromicropila</taxon>
    </lineage>
</organism>
<feature type="domain" description="Peptidase S8/S53" evidence="7">
    <location>
        <begin position="443"/>
        <end position="538"/>
    </location>
</feature>
<dbReference type="GO" id="GO:0006508">
    <property type="term" value="P:proteolysis"/>
    <property type="evidence" value="ECO:0007669"/>
    <property type="project" value="UniProtKB-KW"/>
</dbReference>
<evidence type="ECO:0000256" key="4">
    <source>
        <dbReference type="ARBA" id="ARBA00022825"/>
    </source>
</evidence>
<dbReference type="PRINTS" id="PR00723">
    <property type="entry name" value="SUBTILISIN"/>
</dbReference>
<name>A0A1I6IN76_9FIRM</name>
<dbReference type="InterPro" id="IPR023827">
    <property type="entry name" value="Peptidase_S8_Asp-AS"/>
</dbReference>
<dbReference type="InterPro" id="IPR036852">
    <property type="entry name" value="Peptidase_S8/S53_dom_sf"/>
</dbReference>